<dbReference type="OrthoDB" id="272500at2759"/>
<accession>A0A3S1I3S8</accession>
<keyword evidence="1" id="KW-0028">Amino-acid biosynthesis</keyword>
<sequence length="311" mass="34425">MADLKRSAEEAESLLFGIRSIITNIEGTTTPISFEKEKLFPYVYENIENWLASNFDKAEVQKSITALRDQASREKNEQVENVVLIPNCDCDASKEDVIKAICENVKCQMDGDRKTTELKNLQGLILKDAYESKALKGELFQDVGPMLKMLAEEGFQLYVFSSGSIASQKLLFAHSSYGDLTDIFLGHFDTTTGSKTDSASYKKIAAEIGQEAKEVLFLTNTPQEAEAAVTAGMRSALLIRPGNAKLTDEHLQNFACIEKFDELYGDEDDDNDDIKRFAGENGGAGDDDEDDEDEDEDDAEVEGEDNDGDDD</sequence>
<dbReference type="Proteomes" id="UP000271974">
    <property type="component" value="Unassembled WGS sequence"/>
</dbReference>
<dbReference type="SUPFAM" id="SSF56784">
    <property type="entry name" value="HAD-like"/>
    <property type="match status" value="1"/>
</dbReference>
<feature type="compositionally biased region" description="Acidic residues" evidence="4">
    <location>
        <begin position="285"/>
        <end position="311"/>
    </location>
</feature>
<dbReference type="Gene3D" id="3.40.50.1000">
    <property type="entry name" value="HAD superfamily/HAD-like"/>
    <property type="match status" value="1"/>
</dbReference>
<dbReference type="GO" id="GO:0043874">
    <property type="term" value="F:acireductone synthase activity"/>
    <property type="evidence" value="ECO:0007669"/>
    <property type="project" value="InterPro"/>
</dbReference>
<organism evidence="5 6">
    <name type="scientific">Elysia chlorotica</name>
    <name type="common">Eastern emerald elysia</name>
    <name type="synonym">Sea slug</name>
    <dbReference type="NCBI Taxonomy" id="188477"/>
    <lineage>
        <taxon>Eukaryota</taxon>
        <taxon>Metazoa</taxon>
        <taxon>Spiralia</taxon>
        <taxon>Lophotrochozoa</taxon>
        <taxon>Mollusca</taxon>
        <taxon>Gastropoda</taxon>
        <taxon>Heterobranchia</taxon>
        <taxon>Euthyneura</taxon>
        <taxon>Panpulmonata</taxon>
        <taxon>Sacoglossa</taxon>
        <taxon>Placobranchoidea</taxon>
        <taxon>Plakobranchidae</taxon>
        <taxon>Elysia</taxon>
    </lineage>
</organism>
<dbReference type="NCBIfam" id="TIGR01691">
    <property type="entry name" value="enolase-ppase"/>
    <property type="match status" value="1"/>
</dbReference>
<dbReference type="AlphaFoldDB" id="A0A3S1I3S8"/>
<dbReference type="Gene3D" id="1.10.720.60">
    <property type="match status" value="1"/>
</dbReference>
<dbReference type="GO" id="GO:0000287">
    <property type="term" value="F:magnesium ion binding"/>
    <property type="evidence" value="ECO:0007669"/>
    <property type="project" value="InterPro"/>
</dbReference>
<dbReference type="InterPro" id="IPR036412">
    <property type="entry name" value="HAD-like_sf"/>
</dbReference>
<dbReference type="CDD" id="cd01629">
    <property type="entry name" value="HAD_EP"/>
    <property type="match status" value="1"/>
</dbReference>
<evidence type="ECO:0000256" key="1">
    <source>
        <dbReference type="ARBA" id="ARBA00022605"/>
    </source>
</evidence>
<gene>
    <name evidence="5" type="ORF">EGW08_000503</name>
</gene>
<dbReference type="InterPro" id="IPR023943">
    <property type="entry name" value="Enolase-ppase_E1"/>
</dbReference>
<dbReference type="PANTHER" id="PTHR20371">
    <property type="entry name" value="ENOLASE-PHOSPHATASE E1"/>
    <property type="match status" value="1"/>
</dbReference>
<comment type="caution">
    <text evidence="5">The sequence shown here is derived from an EMBL/GenBank/DDBJ whole genome shotgun (WGS) entry which is preliminary data.</text>
</comment>
<reference evidence="5 6" key="1">
    <citation type="submission" date="2019-01" db="EMBL/GenBank/DDBJ databases">
        <title>A draft genome assembly of the solar-powered sea slug Elysia chlorotica.</title>
        <authorList>
            <person name="Cai H."/>
            <person name="Li Q."/>
            <person name="Fang X."/>
            <person name="Li J."/>
            <person name="Curtis N.E."/>
            <person name="Altenburger A."/>
            <person name="Shibata T."/>
            <person name="Feng M."/>
            <person name="Maeda T."/>
            <person name="Schwartz J.A."/>
            <person name="Shigenobu S."/>
            <person name="Lundholm N."/>
            <person name="Nishiyama T."/>
            <person name="Yang H."/>
            <person name="Hasebe M."/>
            <person name="Li S."/>
            <person name="Pierce S.K."/>
            <person name="Wang J."/>
        </authorList>
    </citation>
    <scope>NUCLEOTIDE SEQUENCE [LARGE SCALE GENOMIC DNA]</scope>
    <source>
        <strain evidence="5">EC2010</strain>
        <tissue evidence="5">Whole organism of an adult</tissue>
    </source>
</reference>
<evidence type="ECO:0008006" key="7">
    <source>
        <dbReference type="Google" id="ProtNLM"/>
    </source>
</evidence>
<evidence type="ECO:0000313" key="6">
    <source>
        <dbReference type="Proteomes" id="UP000271974"/>
    </source>
</evidence>
<dbReference type="InterPro" id="IPR023214">
    <property type="entry name" value="HAD_sf"/>
</dbReference>
<evidence type="ECO:0000256" key="3">
    <source>
        <dbReference type="ARBA" id="ARBA00023167"/>
    </source>
</evidence>
<dbReference type="STRING" id="188477.A0A3S1I3S8"/>
<dbReference type="PANTHER" id="PTHR20371:SF1">
    <property type="entry name" value="ENOLASE-PHOSPHATASE E1"/>
    <property type="match status" value="1"/>
</dbReference>
<feature type="region of interest" description="Disordered" evidence="4">
    <location>
        <begin position="265"/>
        <end position="311"/>
    </location>
</feature>
<keyword evidence="2" id="KW-0378">Hydrolase</keyword>
<dbReference type="GO" id="GO:0019509">
    <property type="term" value="P:L-methionine salvage from methylthioadenosine"/>
    <property type="evidence" value="ECO:0007669"/>
    <property type="project" value="InterPro"/>
</dbReference>
<protein>
    <recommendedName>
        <fullName evidence="7">Enolase-phosphatase E1</fullName>
    </recommendedName>
</protein>
<evidence type="ECO:0000313" key="5">
    <source>
        <dbReference type="EMBL" id="RUS91677.1"/>
    </source>
</evidence>
<name>A0A3S1I3S8_ELYCH</name>
<evidence type="ECO:0000256" key="2">
    <source>
        <dbReference type="ARBA" id="ARBA00022801"/>
    </source>
</evidence>
<proteinExistence type="predicted"/>
<dbReference type="EMBL" id="RQTK01000007">
    <property type="protein sequence ID" value="RUS91677.1"/>
    <property type="molecule type" value="Genomic_DNA"/>
</dbReference>
<keyword evidence="3" id="KW-0486">Methionine biosynthesis</keyword>
<keyword evidence="6" id="KW-1185">Reference proteome</keyword>
<dbReference type="Pfam" id="PF00702">
    <property type="entry name" value="Hydrolase"/>
    <property type="match status" value="1"/>
</dbReference>
<evidence type="ECO:0000256" key="4">
    <source>
        <dbReference type="SAM" id="MobiDB-lite"/>
    </source>
</evidence>